<feature type="region of interest" description="Disordered" evidence="2">
    <location>
        <begin position="1"/>
        <end position="41"/>
    </location>
</feature>
<feature type="region of interest" description="Disordered" evidence="2">
    <location>
        <begin position="547"/>
        <end position="572"/>
    </location>
</feature>
<dbReference type="SMART" id="SM01052">
    <property type="entry name" value="CAP_GLY"/>
    <property type="match status" value="1"/>
</dbReference>
<dbReference type="Gene3D" id="2.30.30.190">
    <property type="entry name" value="CAP Gly-rich-like domain"/>
    <property type="match status" value="1"/>
</dbReference>
<evidence type="ECO:0000313" key="4">
    <source>
        <dbReference type="EMBL" id="SHO76715.1"/>
    </source>
</evidence>
<dbReference type="Proteomes" id="UP000186303">
    <property type="component" value="Chromosome 2"/>
</dbReference>
<dbReference type="PROSITE" id="PS50245">
    <property type="entry name" value="CAP_GLY_2"/>
    <property type="match status" value="1"/>
</dbReference>
<evidence type="ECO:0000256" key="2">
    <source>
        <dbReference type="SAM" id="MobiDB-lite"/>
    </source>
</evidence>
<feature type="compositionally biased region" description="Basic and acidic residues" evidence="2">
    <location>
        <begin position="138"/>
        <end position="147"/>
    </location>
</feature>
<reference evidence="5" key="1">
    <citation type="journal article" date="2017" name="Nucleic Acids Res.">
        <title>Proteogenomics produces comprehensive and highly accurate protein-coding gene annotation in a complete genome assembly of Malassezia sympodialis.</title>
        <authorList>
            <person name="Zhu Y."/>
            <person name="Engstroem P.G."/>
            <person name="Tellgren-Roth C."/>
            <person name="Baudo C.D."/>
            <person name="Kennell J.C."/>
            <person name="Sun S."/>
            <person name="Billmyre R.B."/>
            <person name="Schroeder M.S."/>
            <person name="Andersson A."/>
            <person name="Holm T."/>
            <person name="Sigurgeirsson B."/>
            <person name="Wu G."/>
            <person name="Sankaranarayanan S.R."/>
            <person name="Siddharthan R."/>
            <person name="Sanyal K."/>
            <person name="Lundeberg J."/>
            <person name="Nystedt B."/>
            <person name="Boekhout T."/>
            <person name="Dawson T.L. Jr."/>
            <person name="Heitman J."/>
            <person name="Scheynius A."/>
            <person name="Lehtioe J."/>
        </authorList>
    </citation>
    <scope>NUCLEOTIDE SEQUENCE [LARGE SCALE GENOMIC DNA]</scope>
    <source>
        <strain evidence="5">ATCC 42132</strain>
    </source>
</reference>
<dbReference type="Pfam" id="PF01302">
    <property type="entry name" value="CAP_GLY"/>
    <property type="match status" value="1"/>
</dbReference>
<accession>A0A1M8A2P9</accession>
<protein>
    <submittedName>
        <fullName evidence="4">Similar to S.cerevisiae protein BIK1 (Microtubule-associated protein)</fullName>
    </submittedName>
</protein>
<dbReference type="OMA" id="KWCAVCE"/>
<dbReference type="PROSITE" id="PS00845">
    <property type="entry name" value="CAP_GLY_1"/>
    <property type="match status" value="1"/>
</dbReference>
<evidence type="ECO:0000256" key="1">
    <source>
        <dbReference type="SAM" id="Coils"/>
    </source>
</evidence>
<evidence type="ECO:0000313" key="5">
    <source>
        <dbReference type="Proteomes" id="UP000186303"/>
    </source>
</evidence>
<dbReference type="SUPFAM" id="SSF74924">
    <property type="entry name" value="Cap-Gly domain"/>
    <property type="match status" value="1"/>
</dbReference>
<name>A0A1M8A2P9_MALS4</name>
<feature type="region of interest" description="Disordered" evidence="2">
    <location>
        <begin position="300"/>
        <end position="326"/>
    </location>
</feature>
<dbReference type="InterPro" id="IPR000938">
    <property type="entry name" value="CAP-Gly_domain"/>
</dbReference>
<dbReference type="InterPro" id="IPR036859">
    <property type="entry name" value="CAP-Gly_dom_sf"/>
</dbReference>
<feature type="region of interest" description="Disordered" evidence="2">
    <location>
        <begin position="122"/>
        <end position="245"/>
    </location>
</feature>
<keyword evidence="1" id="KW-0175">Coiled coil</keyword>
<dbReference type="STRING" id="1230383.A0A1M8A2P9"/>
<feature type="compositionally biased region" description="Basic and acidic residues" evidence="2">
    <location>
        <begin position="303"/>
        <end position="326"/>
    </location>
</feature>
<organism evidence="4 5">
    <name type="scientific">Malassezia sympodialis (strain ATCC 42132)</name>
    <name type="common">Atopic eczema-associated yeast</name>
    <dbReference type="NCBI Taxonomy" id="1230383"/>
    <lineage>
        <taxon>Eukaryota</taxon>
        <taxon>Fungi</taxon>
        <taxon>Dikarya</taxon>
        <taxon>Basidiomycota</taxon>
        <taxon>Ustilaginomycotina</taxon>
        <taxon>Malasseziomycetes</taxon>
        <taxon>Malasseziales</taxon>
        <taxon>Malasseziaceae</taxon>
        <taxon>Malassezia</taxon>
    </lineage>
</organism>
<feature type="domain" description="CAP-Gly" evidence="3">
    <location>
        <begin position="65"/>
        <end position="110"/>
    </location>
</feature>
<gene>
    <name evidence="4" type="ORF">MSYG_1053</name>
</gene>
<proteinExistence type="predicted"/>
<dbReference type="EMBL" id="LT671822">
    <property type="protein sequence ID" value="SHO76715.1"/>
    <property type="molecule type" value="Genomic_DNA"/>
</dbReference>
<feature type="compositionally biased region" description="Basic and acidic residues" evidence="2">
    <location>
        <begin position="547"/>
        <end position="558"/>
    </location>
</feature>
<keyword evidence="5" id="KW-1185">Reference proteome</keyword>
<feature type="compositionally biased region" description="Pro residues" evidence="2">
    <location>
        <begin position="193"/>
        <end position="205"/>
    </location>
</feature>
<dbReference type="AlphaFoldDB" id="A0A1M8A2P9"/>
<evidence type="ECO:0000259" key="3">
    <source>
        <dbReference type="PROSITE" id="PS50245"/>
    </source>
</evidence>
<dbReference type="VEuPathDB" id="FungiDB:MSYG_1053"/>
<feature type="coiled-coil region" evidence="1">
    <location>
        <begin position="578"/>
        <end position="605"/>
    </location>
</feature>
<feature type="compositionally biased region" description="Polar residues" evidence="2">
    <location>
        <begin position="122"/>
        <end position="137"/>
    </location>
</feature>
<sequence>MDGAAATPVRRSAMVATPTRTPSLRARTPSRADAGTPARRERALEVGDAVSFEGTDLTGVLRYLGPVHGRDGMFAGLELTGLSYGQGKNDGTIQGVQYFATSPNNGVFGPAAKLVALPSVRPTSATARPLSSLSGRNSRTDGRERDAPPTPSSERPRRRQSGVPMLSSTPRATPRRSMGGGVARTARTQPAWATPPVPRRVPTPGRPGSSTAPRRPGSAARVLPQRDDPIGWGDEAEPVPHGAHQDLLEQLALPPSVSSGAVDEAGVPTAEYERLCDELADVRRQLADWEHECAELRQAAQQREQEGEELKRLELEDEGRRRQALERQTAELQRQLSEALDTATVAADVHDALERQSTQHAERIAELEAALAAAQIRAEHAARPHDAETDDSQALTLLQAKVEQMTAAWARERTDLTDRIATLQARADRTSVLERELSEAQQRAAHDISGPSAAEIDNASLKEQLAHLQSKAETLEAELAEARAALEQTTKANAQAQAAWTERTQAEAEQLRDNAAQWEARAHDAEAQAQALRKECDECRATLERERADTEALRDSPHTPHLGTGVPASPGGVDLEVVRSLEARIAQLEREKAEERAHFTKEMAELESLVESRIFREDELETELERLRAAAAS</sequence>
<dbReference type="OrthoDB" id="2130750at2759"/>